<evidence type="ECO:0000256" key="4">
    <source>
        <dbReference type="SAM" id="Phobius"/>
    </source>
</evidence>
<keyword evidence="2" id="KW-0238">DNA-binding</keyword>
<evidence type="ECO:0000259" key="5">
    <source>
        <dbReference type="PROSITE" id="PS01124"/>
    </source>
</evidence>
<dbReference type="SMART" id="SM00342">
    <property type="entry name" value="HTH_ARAC"/>
    <property type="match status" value="1"/>
</dbReference>
<evidence type="ECO:0000256" key="1">
    <source>
        <dbReference type="ARBA" id="ARBA00023015"/>
    </source>
</evidence>
<evidence type="ECO:0000313" key="7">
    <source>
        <dbReference type="Proteomes" id="UP000654993"/>
    </source>
</evidence>
<dbReference type="RefSeq" id="WP_200966160.1">
    <property type="nucleotide sequence ID" value="NZ_BMAQ01000008.1"/>
</dbReference>
<feature type="transmembrane region" description="Helical" evidence="4">
    <location>
        <begin position="20"/>
        <end position="41"/>
    </location>
</feature>
<dbReference type="Gene3D" id="1.10.10.60">
    <property type="entry name" value="Homeodomain-like"/>
    <property type="match status" value="2"/>
</dbReference>
<evidence type="ECO:0000256" key="2">
    <source>
        <dbReference type="ARBA" id="ARBA00023125"/>
    </source>
</evidence>
<dbReference type="InterPro" id="IPR018060">
    <property type="entry name" value="HTH_AraC"/>
</dbReference>
<dbReference type="PROSITE" id="PS00041">
    <property type="entry name" value="HTH_ARAC_FAMILY_1"/>
    <property type="match status" value="1"/>
</dbReference>
<keyword evidence="4" id="KW-0812">Transmembrane</keyword>
<reference evidence="6" key="2">
    <citation type="journal article" date="2021" name="Data Brief">
        <title>Draft genome sequence data of the facultative, thermophilic, xylanolytic bacterium Paenibacillus sp. strain DA-C8.</title>
        <authorList>
            <person name="Chhe C."/>
            <person name="Uke A."/>
            <person name="Baramee S."/>
            <person name="Ungkulpasvich U."/>
            <person name="Tachaapaikoon C."/>
            <person name="Pason P."/>
            <person name="Waeonukul R."/>
            <person name="Ratanakhanokchai K."/>
            <person name="Kosugi A."/>
        </authorList>
    </citation>
    <scope>NUCLEOTIDE SEQUENCE</scope>
    <source>
        <strain evidence="6">DA-C8</strain>
    </source>
</reference>
<keyword evidence="3" id="KW-0804">Transcription</keyword>
<evidence type="ECO:0000256" key="3">
    <source>
        <dbReference type="ARBA" id="ARBA00023163"/>
    </source>
</evidence>
<dbReference type="GO" id="GO:0043565">
    <property type="term" value="F:sequence-specific DNA binding"/>
    <property type="evidence" value="ECO:0007669"/>
    <property type="project" value="InterPro"/>
</dbReference>
<dbReference type="InterPro" id="IPR018062">
    <property type="entry name" value="HTH_AraC-typ_CS"/>
</dbReference>
<proteinExistence type="predicted"/>
<dbReference type="EMBL" id="BMAQ01000008">
    <property type="protein sequence ID" value="GFR37888.1"/>
    <property type="molecule type" value="Genomic_DNA"/>
</dbReference>
<keyword evidence="4" id="KW-0472">Membrane</keyword>
<sequence length="789" mass="91627">MLRPKTKSSSMRGAFYRKSFIWFLLTASIPGLITGIFIYTFSKAQIEQDLSDLHQNQIDQRVKNIDDQLSYLELDLAHWAFHSRFGWELADLDFVYHFQETWDISRTLNILQGSHPLIDDVVLYVDREQPVLFRTGYRLPTEEEIDLYRGLLSDRRHVYWQYELADIAAQEEASPHAYAANKIRLVHKVPGESSPRFGILTVTVKADKLVNLLKTMTPYNEGITFLMDRDGYVIASDSPQGGQDVHHALRASILAHRENGQGEGRGTFLWDWSDMTYSVSYGSMKRIESDWTYVSAAPLTAITSPVIRLSNIIITVSLSVLLLGLLLSWVASNWIYMPIRRLLTKMTVDADTELEKLDEFQFLESQWSSLADQRLILERRLNEQLHNLRNSFLLQLIQGHLYAYSEGDLHRQMERYGWKVDQHRYYILRFQLTGFDSLKGRFSAGDEALVTFVAFNIIEELAAETFQQFGVMNFHDLSVAMFLLSHIDEEEREKLRVFGDRAAQQIHKLLGLNVTITVSRAIDYLRETPEAYMEVERFSGYRKFSNQYQFIRIDEIPADSIAEDTGGYPFAKEQDILQALRSGKQGEAEKLVAQFLDELLARQDTEIYVQQGMLQLLGSIQHMILQSGINIFRLYEGENLFEHLSQIREPNKMLTWMQKRVIRPYIEERESRASRQLKEIVDQTVDYIHENYMNDISLDECAERVGTNSYTLSRLFKQTTGVNFIDYVTNIRIEKAKELLLHPNKRINEIAAEVGYQQRYFNRIFKKHVGVTPGQFREISLQAVEQSKN</sequence>
<feature type="domain" description="HTH araC/xylS-type" evidence="5">
    <location>
        <begin position="682"/>
        <end position="779"/>
    </location>
</feature>
<gene>
    <name evidence="6" type="primary">yesS</name>
    <name evidence="6" type="ORF">PRECH8_11840</name>
</gene>
<dbReference type="PANTHER" id="PTHR43280">
    <property type="entry name" value="ARAC-FAMILY TRANSCRIPTIONAL REGULATOR"/>
    <property type="match status" value="1"/>
</dbReference>
<name>A0A916QEE2_9BACL</name>
<dbReference type="GO" id="GO:0003700">
    <property type="term" value="F:DNA-binding transcription factor activity"/>
    <property type="evidence" value="ECO:0007669"/>
    <property type="project" value="InterPro"/>
</dbReference>
<evidence type="ECO:0000313" key="6">
    <source>
        <dbReference type="EMBL" id="GFR37888.1"/>
    </source>
</evidence>
<dbReference type="InterPro" id="IPR009057">
    <property type="entry name" value="Homeodomain-like_sf"/>
</dbReference>
<keyword evidence="1" id="KW-0805">Transcription regulation</keyword>
<dbReference type="PROSITE" id="PS01124">
    <property type="entry name" value="HTH_ARAC_FAMILY_2"/>
    <property type="match status" value="1"/>
</dbReference>
<dbReference type="Proteomes" id="UP000654993">
    <property type="component" value="Unassembled WGS sequence"/>
</dbReference>
<dbReference type="Pfam" id="PF12833">
    <property type="entry name" value="HTH_18"/>
    <property type="match status" value="1"/>
</dbReference>
<reference evidence="6" key="1">
    <citation type="submission" date="2020-08" db="EMBL/GenBank/DDBJ databases">
        <authorList>
            <person name="Uke A."/>
            <person name="Chhe C."/>
            <person name="Baramee S."/>
            <person name="Kosugi A."/>
        </authorList>
    </citation>
    <scope>NUCLEOTIDE SEQUENCE</scope>
    <source>
        <strain evidence="6">DA-C8</strain>
    </source>
</reference>
<dbReference type="AlphaFoldDB" id="A0A916QEE2"/>
<dbReference type="SUPFAM" id="SSF46689">
    <property type="entry name" value="Homeodomain-like"/>
    <property type="match status" value="2"/>
</dbReference>
<organism evidence="6 7">
    <name type="scientific">Insulibacter thermoxylanivorax</name>
    <dbReference type="NCBI Taxonomy" id="2749268"/>
    <lineage>
        <taxon>Bacteria</taxon>
        <taxon>Bacillati</taxon>
        <taxon>Bacillota</taxon>
        <taxon>Bacilli</taxon>
        <taxon>Bacillales</taxon>
        <taxon>Paenibacillaceae</taxon>
        <taxon>Insulibacter</taxon>
    </lineage>
</organism>
<keyword evidence="7" id="KW-1185">Reference proteome</keyword>
<comment type="caution">
    <text evidence="6">The sequence shown here is derived from an EMBL/GenBank/DDBJ whole genome shotgun (WGS) entry which is preliminary data.</text>
</comment>
<protein>
    <submittedName>
        <fullName evidence="6">HTH-type transcriptional regulator YesS</fullName>
    </submittedName>
</protein>
<feature type="transmembrane region" description="Helical" evidence="4">
    <location>
        <begin position="312"/>
        <end position="336"/>
    </location>
</feature>
<keyword evidence="4" id="KW-1133">Transmembrane helix</keyword>
<dbReference type="PANTHER" id="PTHR43280:SF28">
    <property type="entry name" value="HTH-TYPE TRANSCRIPTIONAL ACTIVATOR RHAS"/>
    <property type="match status" value="1"/>
</dbReference>
<accession>A0A916QEE2</accession>
<dbReference type="Gene3D" id="3.30.450.20">
    <property type="entry name" value="PAS domain"/>
    <property type="match status" value="1"/>
</dbReference>